<proteinExistence type="predicted"/>
<name>A0AC61L3G2_9EURY</name>
<gene>
    <name evidence="1" type="ORF">C4B59_06780</name>
</gene>
<protein>
    <submittedName>
        <fullName evidence="1">Uncharacterized protein</fullName>
    </submittedName>
</protein>
<evidence type="ECO:0000313" key="1">
    <source>
        <dbReference type="EMBL" id="PXF60868.1"/>
    </source>
</evidence>
<sequence>MPSENNGQQFIAKAFQELCTSKGITYIRITSHGPATNGIAERFVRRLKEMLACREWDNAEELMRLLEEEVIAE</sequence>
<reference evidence="1" key="1">
    <citation type="submission" date="2018-01" db="EMBL/GenBank/DDBJ databases">
        <authorList>
            <person name="Krukenberg V."/>
        </authorList>
    </citation>
    <scope>NUCLEOTIDE SEQUENCE</scope>
    <source>
        <strain evidence="1">E20ANME2</strain>
    </source>
</reference>
<comment type="caution">
    <text evidence="1">The sequence shown here is derived from an EMBL/GenBank/DDBJ whole genome shotgun (WGS) entry which is preliminary data.</text>
</comment>
<dbReference type="Proteomes" id="UP000248329">
    <property type="component" value="Unassembled WGS sequence"/>
</dbReference>
<dbReference type="EMBL" id="PQXF01000010">
    <property type="protein sequence ID" value="PXF60868.1"/>
    <property type="molecule type" value="Genomic_DNA"/>
</dbReference>
<accession>A0AC61L3G2</accession>
<evidence type="ECO:0000313" key="2">
    <source>
        <dbReference type="Proteomes" id="UP000248329"/>
    </source>
</evidence>
<organism evidence="1 2">
    <name type="scientific">Candidatus Methanogaster sp</name>
    <dbReference type="NCBI Taxonomy" id="3386292"/>
    <lineage>
        <taxon>Archaea</taxon>
        <taxon>Methanobacteriati</taxon>
        <taxon>Methanobacteriota</taxon>
        <taxon>Stenosarchaea group</taxon>
        <taxon>Methanomicrobia</taxon>
        <taxon>Methanosarcinales</taxon>
        <taxon>ANME-2 cluster</taxon>
        <taxon>Candidatus Methanogasteraceae</taxon>
        <taxon>Candidatus Methanogaster</taxon>
    </lineage>
</organism>